<gene>
    <name evidence="1" type="ORF">B0J12DRAFT_790815</name>
</gene>
<evidence type="ECO:0000313" key="2">
    <source>
        <dbReference type="Proteomes" id="UP000774617"/>
    </source>
</evidence>
<keyword evidence="2" id="KW-1185">Reference proteome</keyword>
<accession>A0ABQ8FQT0</accession>
<comment type="caution">
    <text evidence="1">The sequence shown here is derived from an EMBL/GenBank/DDBJ whole genome shotgun (WGS) entry which is preliminary data.</text>
</comment>
<proteinExistence type="predicted"/>
<organism evidence="1 2">
    <name type="scientific">Macrophomina phaseolina</name>
    <dbReference type="NCBI Taxonomy" id="35725"/>
    <lineage>
        <taxon>Eukaryota</taxon>
        <taxon>Fungi</taxon>
        <taxon>Dikarya</taxon>
        <taxon>Ascomycota</taxon>
        <taxon>Pezizomycotina</taxon>
        <taxon>Dothideomycetes</taxon>
        <taxon>Dothideomycetes incertae sedis</taxon>
        <taxon>Botryosphaeriales</taxon>
        <taxon>Botryosphaeriaceae</taxon>
        <taxon>Macrophomina</taxon>
    </lineage>
</organism>
<reference evidence="1 2" key="1">
    <citation type="journal article" date="2021" name="Nat. Commun.">
        <title>Genetic determinants of endophytism in the Arabidopsis root mycobiome.</title>
        <authorList>
            <person name="Mesny F."/>
            <person name="Miyauchi S."/>
            <person name="Thiergart T."/>
            <person name="Pickel B."/>
            <person name="Atanasova L."/>
            <person name="Karlsson M."/>
            <person name="Huettel B."/>
            <person name="Barry K.W."/>
            <person name="Haridas S."/>
            <person name="Chen C."/>
            <person name="Bauer D."/>
            <person name="Andreopoulos W."/>
            <person name="Pangilinan J."/>
            <person name="LaButti K."/>
            <person name="Riley R."/>
            <person name="Lipzen A."/>
            <person name="Clum A."/>
            <person name="Drula E."/>
            <person name="Henrissat B."/>
            <person name="Kohler A."/>
            <person name="Grigoriev I.V."/>
            <person name="Martin F.M."/>
            <person name="Hacquard S."/>
        </authorList>
    </citation>
    <scope>NUCLEOTIDE SEQUENCE [LARGE SCALE GENOMIC DNA]</scope>
    <source>
        <strain evidence="1 2">MPI-SDFR-AT-0080</strain>
    </source>
</reference>
<dbReference type="EMBL" id="JAGTJR010000083">
    <property type="protein sequence ID" value="KAH7014002.1"/>
    <property type="molecule type" value="Genomic_DNA"/>
</dbReference>
<dbReference type="Proteomes" id="UP000774617">
    <property type="component" value="Unassembled WGS sequence"/>
</dbReference>
<sequence length="189" mass="20673">MSGAEDSMGQETAILFSLSRTHPSCEYPDDVESKLTLGEATNTILELLNQLSNDIKNAKEVVSSSDLPPTPRQKRTPPVVCGPRLSFDAITEPSRDFLRIPPHGASADVVLEWEIFQQKCPPNALIGVFFNPCYGTNSMTASPAADIFTPLSGLTPPDEERIPAFIDRLLQYMHTNDPVLDADPLPKHG</sequence>
<evidence type="ECO:0000313" key="1">
    <source>
        <dbReference type="EMBL" id="KAH7014002.1"/>
    </source>
</evidence>
<name>A0ABQ8FQT0_9PEZI</name>
<protein>
    <submittedName>
        <fullName evidence="1">Uncharacterized protein</fullName>
    </submittedName>
</protein>